<dbReference type="Pfam" id="PF14543">
    <property type="entry name" value="TAXi_N"/>
    <property type="match status" value="1"/>
</dbReference>
<keyword evidence="5" id="KW-1185">Reference proteome</keyword>
<keyword evidence="2" id="KW-0732">Signal</keyword>
<evidence type="ECO:0000259" key="3">
    <source>
        <dbReference type="PROSITE" id="PS51767"/>
    </source>
</evidence>
<dbReference type="InterPro" id="IPR033121">
    <property type="entry name" value="PEPTIDASE_A1"/>
</dbReference>
<dbReference type="AlphaFoldDB" id="A0AAE0DVG5"/>
<sequence length="210" mass="22524">MLVLVSICQAQKSASKPKALLLPVSKDPSTVQYITRLNIGTPSVPKTLVVDLGGRYTWIDCAKGYKSSTYKPGICGSAPCSLADSDGCNKCLSAPKPGCTTKNSTCHLNPENTVTGHVDFGELAMDKISLQSTDGSKPGPLNSVRDFIFSCATDMLIIDFARGAKGMLGLGRNPVGLPTQLASAFGRGFSQEIRYLLAFKTENKWCHLFR</sequence>
<evidence type="ECO:0000313" key="4">
    <source>
        <dbReference type="EMBL" id="KAK3189970.1"/>
    </source>
</evidence>
<dbReference type="Gene3D" id="2.40.70.10">
    <property type="entry name" value="Acid Proteases"/>
    <property type="match status" value="1"/>
</dbReference>
<organism evidence="4 5">
    <name type="scientific">Dipteronia sinensis</name>
    <dbReference type="NCBI Taxonomy" id="43782"/>
    <lineage>
        <taxon>Eukaryota</taxon>
        <taxon>Viridiplantae</taxon>
        <taxon>Streptophyta</taxon>
        <taxon>Embryophyta</taxon>
        <taxon>Tracheophyta</taxon>
        <taxon>Spermatophyta</taxon>
        <taxon>Magnoliopsida</taxon>
        <taxon>eudicotyledons</taxon>
        <taxon>Gunneridae</taxon>
        <taxon>Pentapetalae</taxon>
        <taxon>rosids</taxon>
        <taxon>malvids</taxon>
        <taxon>Sapindales</taxon>
        <taxon>Sapindaceae</taxon>
        <taxon>Hippocastanoideae</taxon>
        <taxon>Acereae</taxon>
        <taxon>Dipteronia</taxon>
    </lineage>
</organism>
<evidence type="ECO:0000313" key="5">
    <source>
        <dbReference type="Proteomes" id="UP001281410"/>
    </source>
</evidence>
<protein>
    <recommendedName>
        <fullName evidence="3">Peptidase A1 domain-containing protein</fullName>
    </recommendedName>
</protein>
<gene>
    <name evidence="4" type="ORF">Dsin_029531</name>
</gene>
<dbReference type="PANTHER" id="PTHR47965:SF103">
    <property type="entry name" value="EUKARYOTIC ASPARTYL PROTEASE FAMILY PROTEIN"/>
    <property type="match status" value="1"/>
</dbReference>
<dbReference type="InterPro" id="IPR001461">
    <property type="entry name" value="Aspartic_peptidase_A1"/>
</dbReference>
<dbReference type="Proteomes" id="UP001281410">
    <property type="component" value="Unassembled WGS sequence"/>
</dbReference>
<comment type="caution">
    <text evidence="4">The sequence shown here is derived from an EMBL/GenBank/DDBJ whole genome shotgun (WGS) entry which is preliminary data.</text>
</comment>
<dbReference type="EMBL" id="JANJYJ010000009">
    <property type="protein sequence ID" value="KAK3189970.1"/>
    <property type="molecule type" value="Genomic_DNA"/>
</dbReference>
<dbReference type="InterPro" id="IPR032861">
    <property type="entry name" value="TAXi_N"/>
</dbReference>
<evidence type="ECO:0000256" key="1">
    <source>
        <dbReference type="ARBA" id="ARBA00007447"/>
    </source>
</evidence>
<accession>A0AAE0DVG5</accession>
<dbReference type="PROSITE" id="PS51767">
    <property type="entry name" value="PEPTIDASE_A1"/>
    <property type="match status" value="1"/>
</dbReference>
<dbReference type="GO" id="GO:0006508">
    <property type="term" value="P:proteolysis"/>
    <property type="evidence" value="ECO:0007669"/>
    <property type="project" value="InterPro"/>
</dbReference>
<dbReference type="SUPFAM" id="SSF50630">
    <property type="entry name" value="Acid proteases"/>
    <property type="match status" value="1"/>
</dbReference>
<evidence type="ECO:0000256" key="2">
    <source>
        <dbReference type="ARBA" id="ARBA00022729"/>
    </source>
</evidence>
<reference evidence="4" key="1">
    <citation type="journal article" date="2023" name="Plant J.">
        <title>Genome sequences and population genomics provide insights into the demographic history, inbreeding, and mutation load of two 'living fossil' tree species of Dipteronia.</title>
        <authorList>
            <person name="Feng Y."/>
            <person name="Comes H.P."/>
            <person name="Chen J."/>
            <person name="Zhu S."/>
            <person name="Lu R."/>
            <person name="Zhang X."/>
            <person name="Li P."/>
            <person name="Qiu J."/>
            <person name="Olsen K.M."/>
            <person name="Qiu Y."/>
        </authorList>
    </citation>
    <scope>NUCLEOTIDE SEQUENCE</scope>
    <source>
        <strain evidence="4">NBL</strain>
    </source>
</reference>
<comment type="similarity">
    <text evidence="1">Belongs to the peptidase A1 family.</text>
</comment>
<name>A0AAE0DVG5_9ROSI</name>
<feature type="domain" description="Peptidase A1" evidence="3">
    <location>
        <begin position="33"/>
        <end position="210"/>
    </location>
</feature>
<dbReference type="FunFam" id="2.40.70.10:FF:000045">
    <property type="entry name" value="Basic 7S globulin"/>
    <property type="match status" value="1"/>
</dbReference>
<proteinExistence type="inferred from homology"/>
<dbReference type="InterPro" id="IPR021109">
    <property type="entry name" value="Peptidase_aspartic_dom_sf"/>
</dbReference>
<dbReference type="PANTHER" id="PTHR47965">
    <property type="entry name" value="ASPARTYL PROTEASE-RELATED"/>
    <property type="match status" value="1"/>
</dbReference>
<dbReference type="GO" id="GO:0004190">
    <property type="term" value="F:aspartic-type endopeptidase activity"/>
    <property type="evidence" value="ECO:0007669"/>
    <property type="project" value="InterPro"/>
</dbReference>